<evidence type="ECO:0000313" key="1">
    <source>
        <dbReference type="EMBL" id="VDP69605.1"/>
    </source>
</evidence>
<dbReference type="Proteomes" id="UP000272942">
    <property type="component" value="Unassembled WGS sequence"/>
</dbReference>
<accession>A0A183A935</accession>
<dbReference type="AlphaFoldDB" id="A0A183A935"/>
<sequence>MNSTPLQSLDLKYSARDIEDYFERFEIWCLTRSKPDDKKKSAFFLNAAGKNAYTLIKSLAYHSPLVSVTYEDIKSLILQNVKLTNFEASESERNFIPWYAILDLLTQAVKCDFGYLLDMQLRDRLIAGINNTVL</sequence>
<evidence type="ECO:0000313" key="2">
    <source>
        <dbReference type="Proteomes" id="UP000272942"/>
    </source>
</evidence>
<dbReference type="OrthoDB" id="10064127at2759"/>
<protein>
    <submittedName>
        <fullName evidence="3">Integrase</fullName>
    </submittedName>
</protein>
<reference evidence="3" key="1">
    <citation type="submission" date="2016-06" db="UniProtKB">
        <authorList>
            <consortium name="WormBaseParasite"/>
        </authorList>
    </citation>
    <scope>IDENTIFICATION</scope>
</reference>
<keyword evidence="2" id="KW-1185">Reference proteome</keyword>
<reference evidence="1 2" key="2">
    <citation type="submission" date="2018-11" db="EMBL/GenBank/DDBJ databases">
        <authorList>
            <consortium name="Pathogen Informatics"/>
        </authorList>
    </citation>
    <scope>NUCLEOTIDE SEQUENCE [LARGE SCALE GENOMIC DNA]</scope>
    <source>
        <strain evidence="1 2">Egypt</strain>
    </source>
</reference>
<dbReference type="EMBL" id="UZAN01040420">
    <property type="protein sequence ID" value="VDP69605.1"/>
    <property type="molecule type" value="Genomic_DNA"/>
</dbReference>
<gene>
    <name evidence="1" type="ORF">ECPE_LOCUS3470</name>
</gene>
<proteinExistence type="predicted"/>
<evidence type="ECO:0000313" key="3">
    <source>
        <dbReference type="WBParaSite" id="ECPE_0000347301-mRNA-1"/>
    </source>
</evidence>
<name>A0A183A935_9TREM</name>
<organism evidence="3">
    <name type="scientific">Echinostoma caproni</name>
    <dbReference type="NCBI Taxonomy" id="27848"/>
    <lineage>
        <taxon>Eukaryota</taxon>
        <taxon>Metazoa</taxon>
        <taxon>Spiralia</taxon>
        <taxon>Lophotrochozoa</taxon>
        <taxon>Platyhelminthes</taxon>
        <taxon>Trematoda</taxon>
        <taxon>Digenea</taxon>
        <taxon>Plagiorchiida</taxon>
        <taxon>Echinostomata</taxon>
        <taxon>Echinostomatoidea</taxon>
        <taxon>Echinostomatidae</taxon>
        <taxon>Echinostoma</taxon>
    </lineage>
</organism>
<dbReference type="WBParaSite" id="ECPE_0000347301-mRNA-1">
    <property type="protein sequence ID" value="ECPE_0000347301-mRNA-1"/>
    <property type="gene ID" value="ECPE_0000347301"/>
</dbReference>